<evidence type="ECO:0000313" key="2">
    <source>
        <dbReference type="Proteomes" id="UP000822688"/>
    </source>
</evidence>
<proteinExistence type="predicted"/>
<organism evidence="1 2">
    <name type="scientific">Ceratodon purpureus</name>
    <name type="common">Fire moss</name>
    <name type="synonym">Dicranum purpureum</name>
    <dbReference type="NCBI Taxonomy" id="3225"/>
    <lineage>
        <taxon>Eukaryota</taxon>
        <taxon>Viridiplantae</taxon>
        <taxon>Streptophyta</taxon>
        <taxon>Embryophyta</taxon>
        <taxon>Bryophyta</taxon>
        <taxon>Bryophytina</taxon>
        <taxon>Bryopsida</taxon>
        <taxon>Dicranidae</taxon>
        <taxon>Pseudoditrichales</taxon>
        <taxon>Ditrichaceae</taxon>
        <taxon>Ceratodon</taxon>
    </lineage>
</organism>
<sequence>MEMETVVARNQVMAILPPKMIKVEKSQRTSKFETIVEESISLDEECAASVITFGEVAPAPVITVKKQAFRSSLDTIWEERMQHVAEYFVSEVADAIRRSSPDLRLNHFENISSQFFIDSRGGLIWSSEVQ</sequence>
<keyword evidence="2" id="KW-1185">Reference proteome</keyword>
<protein>
    <submittedName>
        <fullName evidence="1">Uncharacterized protein</fullName>
    </submittedName>
</protein>
<comment type="caution">
    <text evidence="1">The sequence shown here is derived from an EMBL/GenBank/DDBJ whole genome shotgun (WGS) entry which is preliminary data.</text>
</comment>
<dbReference type="Proteomes" id="UP000822688">
    <property type="component" value="Chromosome 9"/>
</dbReference>
<gene>
    <name evidence="1" type="ORF">KC19_9G058200</name>
</gene>
<dbReference type="AlphaFoldDB" id="A0A8T0GSF7"/>
<accession>A0A8T0GSF7</accession>
<dbReference type="EMBL" id="CM026430">
    <property type="protein sequence ID" value="KAG0561355.1"/>
    <property type="molecule type" value="Genomic_DNA"/>
</dbReference>
<name>A0A8T0GSF7_CERPU</name>
<reference evidence="1" key="1">
    <citation type="submission" date="2020-06" db="EMBL/GenBank/DDBJ databases">
        <title>WGS assembly of Ceratodon purpureus strain R40.</title>
        <authorList>
            <person name="Carey S.B."/>
            <person name="Jenkins J."/>
            <person name="Shu S."/>
            <person name="Lovell J.T."/>
            <person name="Sreedasyam A."/>
            <person name="Maumus F."/>
            <person name="Tiley G.P."/>
            <person name="Fernandez-Pozo N."/>
            <person name="Barry K."/>
            <person name="Chen C."/>
            <person name="Wang M."/>
            <person name="Lipzen A."/>
            <person name="Daum C."/>
            <person name="Saski C.A."/>
            <person name="Payton A.C."/>
            <person name="Mcbreen J.C."/>
            <person name="Conrad R.E."/>
            <person name="Kollar L.M."/>
            <person name="Olsson S."/>
            <person name="Huttunen S."/>
            <person name="Landis J.B."/>
            <person name="Wickett N.J."/>
            <person name="Johnson M.G."/>
            <person name="Rensing S.A."/>
            <person name="Grimwood J."/>
            <person name="Schmutz J."/>
            <person name="Mcdaniel S.F."/>
        </authorList>
    </citation>
    <scope>NUCLEOTIDE SEQUENCE</scope>
    <source>
        <strain evidence="1">R40</strain>
    </source>
</reference>
<evidence type="ECO:0000313" key="1">
    <source>
        <dbReference type="EMBL" id="KAG0561355.1"/>
    </source>
</evidence>